<dbReference type="CDD" id="cd06186">
    <property type="entry name" value="NOX_Duox_like_FAD_NADP"/>
    <property type="match status" value="1"/>
</dbReference>
<feature type="region of interest" description="Disordered" evidence="11">
    <location>
        <begin position="1"/>
        <end position="91"/>
    </location>
</feature>
<evidence type="ECO:0000256" key="12">
    <source>
        <dbReference type="SAM" id="Phobius"/>
    </source>
</evidence>
<feature type="compositionally biased region" description="Low complexity" evidence="11">
    <location>
        <begin position="56"/>
        <end position="68"/>
    </location>
</feature>
<dbReference type="SFLD" id="SFLDG01169">
    <property type="entry name" value="NADPH_oxidase_subgroup_(NOX)"/>
    <property type="match status" value="1"/>
</dbReference>
<dbReference type="InterPro" id="IPR013130">
    <property type="entry name" value="Fe3_Rdtase_TM_dom"/>
</dbReference>
<keyword evidence="9" id="KW-0406">Ion transport</keyword>
<dbReference type="GO" id="GO:0042554">
    <property type="term" value="P:superoxide anion generation"/>
    <property type="evidence" value="ECO:0007669"/>
    <property type="project" value="TreeGrafter"/>
</dbReference>
<feature type="transmembrane region" description="Helical" evidence="12">
    <location>
        <begin position="403"/>
        <end position="422"/>
    </location>
</feature>
<keyword evidence="7" id="KW-0560">Oxidoreductase</keyword>
<dbReference type="Pfam" id="PF01794">
    <property type="entry name" value="Ferric_reduct"/>
    <property type="match status" value="1"/>
</dbReference>
<keyword evidence="5" id="KW-0249">Electron transport</keyword>
<gene>
    <name evidence="14" type="ORF">FFLO_05766</name>
</gene>
<keyword evidence="9" id="KW-0813">Transport</keyword>
<dbReference type="Pfam" id="PF08030">
    <property type="entry name" value="NAD_binding_6"/>
    <property type="match status" value="1"/>
</dbReference>
<keyword evidence="2" id="KW-0349">Heme</keyword>
<dbReference type="SUPFAM" id="SSF52343">
    <property type="entry name" value="Ferredoxin reductase-like, C-terminal NADP-linked domain"/>
    <property type="match status" value="1"/>
</dbReference>
<evidence type="ECO:0000313" key="15">
    <source>
        <dbReference type="Proteomes" id="UP000812966"/>
    </source>
</evidence>
<dbReference type="EMBL" id="JABELV010000156">
    <property type="protein sequence ID" value="KAG7529179.1"/>
    <property type="molecule type" value="Genomic_DNA"/>
</dbReference>
<dbReference type="GO" id="GO:0016175">
    <property type="term" value="F:superoxide-generating NAD(P)H oxidase activity"/>
    <property type="evidence" value="ECO:0007669"/>
    <property type="project" value="TreeGrafter"/>
</dbReference>
<comment type="caution">
    <text evidence="14">The sequence shown here is derived from an EMBL/GenBank/DDBJ whole genome shotgun (WGS) entry which is preliminary data.</text>
</comment>
<dbReference type="AlphaFoldDB" id="A0A8K0JHL2"/>
<keyword evidence="15" id="KW-1185">Reference proteome</keyword>
<feature type="domain" description="FAD-binding FR-type" evidence="13">
    <location>
        <begin position="462"/>
        <end position="595"/>
    </location>
</feature>
<evidence type="ECO:0000256" key="4">
    <source>
        <dbReference type="ARBA" id="ARBA00022723"/>
    </source>
</evidence>
<keyword evidence="8" id="KW-0408">Iron</keyword>
<proteinExistence type="predicted"/>
<dbReference type="PANTHER" id="PTHR11972:SF153">
    <property type="entry name" value="SUPEROXIDE-GENERATING NADPH OXIDASE HEAVY CHAIN SUBUNIT A"/>
    <property type="match status" value="1"/>
</dbReference>
<dbReference type="GO" id="GO:0043020">
    <property type="term" value="C:NADPH oxidase complex"/>
    <property type="evidence" value="ECO:0007669"/>
    <property type="project" value="TreeGrafter"/>
</dbReference>
<feature type="transmembrane region" description="Helical" evidence="12">
    <location>
        <begin position="243"/>
        <end position="265"/>
    </location>
</feature>
<reference evidence="14" key="1">
    <citation type="submission" date="2020-04" db="EMBL/GenBank/DDBJ databases">
        <title>Analysis of mating type loci in Filobasidium floriforme.</title>
        <authorList>
            <person name="Nowrousian M."/>
        </authorList>
    </citation>
    <scope>NUCLEOTIDE SEQUENCE</scope>
    <source>
        <strain evidence="14">CBS 6242</strain>
    </source>
</reference>
<dbReference type="InterPro" id="IPR017927">
    <property type="entry name" value="FAD-bd_FR_type"/>
</dbReference>
<evidence type="ECO:0000259" key="13">
    <source>
        <dbReference type="PROSITE" id="PS51384"/>
    </source>
</evidence>
<dbReference type="GO" id="GO:0046872">
    <property type="term" value="F:metal ion binding"/>
    <property type="evidence" value="ECO:0007669"/>
    <property type="project" value="UniProtKB-KW"/>
</dbReference>
<evidence type="ECO:0000256" key="2">
    <source>
        <dbReference type="ARBA" id="ARBA00022617"/>
    </source>
</evidence>
<dbReference type="Pfam" id="PF08022">
    <property type="entry name" value="FAD_binding_8"/>
    <property type="match status" value="1"/>
</dbReference>
<dbReference type="GO" id="GO:0006811">
    <property type="term" value="P:monoatomic ion transport"/>
    <property type="evidence" value="ECO:0007669"/>
    <property type="project" value="UniProtKB-KW"/>
</dbReference>
<keyword evidence="4" id="KW-0479">Metal-binding</keyword>
<keyword evidence="10 12" id="KW-0472">Membrane</keyword>
<name>A0A8K0JHL2_9TREE</name>
<evidence type="ECO:0000256" key="3">
    <source>
        <dbReference type="ARBA" id="ARBA00022692"/>
    </source>
</evidence>
<dbReference type="SUPFAM" id="SSF63380">
    <property type="entry name" value="Riboflavin synthase domain-like"/>
    <property type="match status" value="1"/>
</dbReference>
<dbReference type="Gene3D" id="2.40.30.10">
    <property type="entry name" value="Translation factors"/>
    <property type="match status" value="1"/>
</dbReference>
<comment type="subcellular location">
    <subcellularLocation>
        <location evidence="1">Membrane</location>
        <topology evidence="1">Multi-pass membrane protein</topology>
    </subcellularLocation>
</comment>
<evidence type="ECO:0000256" key="7">
    <source>
        <dbReference type="ARBA" id="ARBA00023002"/>
    </source>
</evidence>
<dbReference type="PANTHER" id="PTHR11972">
    <property type="entry name" value="NADPH OXIDASE"/>
    <property type="match status" value="1"/>
</dbReference>
<organism evidence="14 15">
    <name type="scientific">Filobasidium floriforme</name>
    <dbReference type="NCBI Taxonomy" id="5210"/>
    <lineage>
        <taxon>Eukaryota</taxon>
        <taxon>Fungi</taxon>
        <taxon>Dikarya</taxon>
        <taxon>Basidiomycota</taxon>
        <taxon>Agaricomycotina</taxon>
        <taxon>Tremellomycetes</taxon>
        <taxon>Filobasidiales</taxon>
        <taxon>Filobasidiaceae</taxon>
        <taxon>Filobasidium</taxon>
    </lineage>
</organism>
<dbReference type="PRINTS" id="PR00466">
    <property type="entry name" value="GP91PHOX"/>
</dbReference>
<evidence type="ECO:0000256" key="9">
    <source>
        <dbReference type="ARBA" id="ARBA00023065"/>
    </source>
</evidence>
<evidence type="ECO:0000256" key="11">
    <source>
        <dbReference type="SAM" id="MobiDB-lite"/>
    </source>
</evidence>
<evidence type="ECO:0000313" key="14">
    <source>
        <dbReference type="EMBL" id="KAG7529179.1"/>
    </source>
</evidence>
<keyword evidence="6 12" id="KW-1133">Transmembrane helix</keyword>
<dbReference type="Gene3D" id="3.40.50.80">
    <property type="entry name" value="Nucleotide-binding domain of ferredoxin-NADP reductase (FNR) module"/>
    <property type="match status" value="1"/>
</dbReference>
<dbReference type="Proteomes" id="UP000812966">
    <property type="component" value="Unassembled WGS sequence"/>
</dbReference>
<protein>
    <recommendedName>
        <fullName evidence="13">FAD-binding FR-type domain-containing protein</fullName>
    </recommendedName>
</protein>
<dbReference type="GO" id="GO:0006952">
    <property type="term" value="P:defense response"/>
    <property type="evidence" value="ECO:0007669"/>
    <property type="project" value="TreeGrafter"/>
</dbReference>
<dbReference type="InterPro" id="IPR017938">
    <property type="entry name" value="Riboflavin_synthase-like_b-brl"/>
</dbReference>
<evidence type="ECO:0000256" key="8">
    <source>
        <dbReference type="ARBA" id="ARBA00023004"/>
    </source>
</evidence>
<dbReference type="InterPro" id="IPR039261">
    <property type="entry name" value="FNR_nucleotide-bd"/>
</dbReference>
<feature type="transmembrane region" description="Helical" evidence="12">
    <location>
        <begin position="374"/>
        <end position="391"/>
    </location>
</feature>
<dbReference type="InterPro" id="IPR013112">
    <property type="entry name" value="FAD-bd_8"/>
</dbReference>
<sequence>MPLSPLRSSMVGGGTPRHRHTGSKDITDDPFSDPYPARSPRLRHDHAFTHELHYNGAPGPRAGPSSPRFTSSPKSDVFTYGNQEEHLGPSPITNTYPPPSAFGLTEETSHQVPLPRPRPRFSESNPNARKSWYHSIIGAPQARNSRFSIYNPFGGGGAGGFRQSFFHGDDGATGTGTSRAVPGHFSRNASERGRLQGLMQWSSTPTKLRLGDGESEVTRETGWIGQNLRRLRIWMVNDGSRSIFYGVWILIQILLFAFALLHYALKDNLSAARAVFGASYVCSRSAAMVLDVDLAFILLPICRNFISLLRRTPLGEVIPFDKNISFHKQIGYSIWAWSTGQQISHQANFYKLAKAQGTGVGGFFKYNFWTGPGLTGWIMTACLWLMVWFAMEKRKRANFERFWYTHHLFVLFFLCWQLHGMYCMIKPDRTEHCKASMYAVFWKYWLPGGLLFIAERILREVRANHKTTISKVVQHPSNVMEVQIRKEHATVRAGQYIFINCPEISYWQYHPFTLTSAPEEDYLSCHIRVEGDWTTAFAKVLGCDFQKKGGGDKGKSKDKAIDLGKSKDAVAVQTPLNRYLPRVMIDGPFGSASEDFNKFETVLLVGAGIGVTPFASILKSIWYRMNDFGRGEKTRLSKVYFVWVIRDFGSAEWFHSLLEAIEAEDTEQRIEIHIYLTAKITEDQMNNILLQDVGADKDAITSLRSPTHFGRPNWDRVFESIASKHPDTDCGVFFCGPPVLSKQLHLMCNTHTTPEGCRFFYGKENF</sequence>
<evidence type="ECO:0000256" key="6">
    <source>
        <dbReference type="ARBA" id="ARBA00022989"/>
    </source>
</evidence>
<dbReference type="SFLD" id="SFLDS00052">
    <property type="entry name" value="Ferric_Reductase_Domain"/>
    <property type="match status" value="1"/>
</dbReference>
<dbReference type="FunFam" id="3.40.50.80:FF:000004">
    <property type="entry name" value="NADPH oxidase isoform 2"/>
    <property type="match status" value="1"/>
</dbReference>
<dbReference type="InterPro" id="IPR013121">
    <property type="entry name" value="Fe_red_NAD-bd_6"/>
</dbReference>
<dbReference type="InterPro" id="IPR000778">
    <property type="entry name" value="Cyt_b245_heavy_chain"/>
</dbReference>
<dbReference type="PROSITE" id="PS51384">
    <property type="entry name" value="FAD_FR"/>
    <property type="match status" value="1"/>
</dbReference>
<evidence type="ECO:0000256" key="5">
    <source>
        <dbReference type="ARBA" id="ARBA00022982"/>
    </source>
</evidence>
<evidence type="ECO:0000256" key="10">
    <source>
        <dbReference type="ARBA" id="ARBA00023136"/>
    </source>
</evidence>
<evidence type="ECO:0000256" key="1">
    <source>
        <dbReference type="ARBA" id="ARBA00004141"/>
    </source>
</evidence>
<dbReference type="InterPro" id="IPR050369">
    <property type="entry name" value="RBOH/FRE"/>
</dbReference>
<accession>A0A8K0JHL2</accession>
<keyword evidence="3 12" id="KW-0812">Transmembrane</keyword>
<dbReference type="SFLD" id="SFLDG01168">
    <property type="entry name" value="Ferric_reductase_subgroup_(FRE"/>
    <property type="match status" value="1"/>
</dbReference>
<feature type="transmembrane region" description="Helical" evidence="12">
    <location>
        <begin position="286"/>
        <end position="306"/>
    </location>
</feature>